<dbReference type="SUPFAM" id="SSF50978">
    <property type="entry name" value="WD40 repeat-like"/>
    <property type="match status" value="1"/>
</dbReference>
<keyword evidence="21" id="KW-0012">Acyltransferase</keyword>
<sequence length="507" mass="52872">MFCAISGEAPTEPVVSKKSGLVYEKRLIESYIAEHGKDPVTGEELSVDDLIVVKVSPRTAFPRPPSHTSVPSLLTALQNEYDAVMLEMLTLKQQYDDVRQELAHALYTNDASMRVIARLMKERDEARESLASVHTTLGAAASGPSDVDMASAEDVPQESVPLATAASIDALAGSLSSERRARIKRGAPEGYTTAADAKSLAVASSIDSPHSTNAPEITAVAVAGSLVVTGGVDKHVVVYDLANNSVVATLDGHTQPVSTVAVSGVGNPVAGESPVEVKYIVSGSEDQTVRVWRAEGGTYEFAHAIELAAPVVGVAVHPTDEIVGVATRDGTWALYMLATGERLLQVTAPADAQVHGGFSYASLAFHPDGQLVATGTADGVVRVWDVKHGKQSAAFAGHGGAVHSLDFSQNGYLLAAAARGAAEVKIWDLRKLDVSRTVSASENVQSVRFDPTAQLLAVAGADTRVFTGKTFAHAVTVETDGPAAGAVWSAADGALVVAARALQVLRA</sequence>
<dbReference type="Gene3D" id="3.30.40.10">
    <property type="entry name" value="Zinc/RING finger domain, C3HC4 (zinc finger)"/>
    <property type="match status" value="1"/>
</dbReference>
<dbReference type="CDD" id="cd00200">
    <property type="entry name" value="WD40"/>
    <property type="match status" value="1"/>
</dbReference>
<evidence type="ECO:0000256" key="11">
    <source>
        <dbReference type="ARBA" id="ARBA00022737"/>
    </source>
</evidence>
<protein>
    <recommendedName>
        <fullName evidence="6 18">Pre-mRNA-processing factor 19</fullName>
        <ecNumber evidence="5 18">2.3.2.27</ecNumber>
    </recommendedName>
</protein>
<dbReference type="EMBL" id="CP119877">
    <property type="protein sequence ID" value="WFD33857.1"/>
    <property type="molecule type" value="Genomic_DNA"/>
</dbReference>
<keyword evidence="14 18" id="KW-0508">mRNA splicing</keyword>
<dbReference type="SUPFAM" id="SSF57850">
    <property type="entry name" value="RING/U-box"/>
    <property type="match status" value="1"/>
</dbReference>
<dbReference type="GO" id="GO:0000398">
    <property type="term" value="P:mRNA splicing, via spliceosome"/>
    <property type="evidence" value="ECO:0007669"/>
    <property type="project" value="InterPro"/>
</dbReference>
<proteinExistence type="inferred from homology"/>
<keyword evidence="16 18" id="KW-0539">Nucleus</keyword>
<keyword evidence="11" id="KW-0677">Repeat</keyword>
<keyword evidence="19" id="KW-0175">Coiled coil</keyword>
<feature type="repeat" description="WD" evidence="17">
    <location>
        <begin position="395"/>
        <end position="437"/>
    </location>
</feature>
<evidence type="ECO:0000256" key="19">
    <source>
        <dbReference type="SAM" id="Coils"/>
    </source>
</evidence>
<comment type="similarity">
    <text evidence="4 18">Belongs to the WD repeat PRP19 family.</text>
</comment>
<dbReference type="PROSITE" id="PS00678">
    <property type="entry name" value="WD_REPEATS_1"/>
    <property type="match status" value="1"/>
</dbReference>
<dbReference type="SMART" id="SM00320">
    <property type="entry name" value="WD40"/>
    <property type="match status" value="6"/>
</dbReference>
<evidence type="ECO:0000256" key="1">
    <source>
        <dbReference type="ARBA" id="ARBA00000900"/>
    </source>
</evidence>
<evidence type="ECO:0000256" key="2">
    <source>
        <dbReference type="ARBA" id="ARBA00004642"/>
    </source>
</evidence>
<dbReference type="Pfam" id="PF00400">
    <property type="entry name" value="WD40"/>
    <property type="match status" value="3"/>
</dbReference>
<dbReference type="GO" id="GO:0006281">
    <property type="term" value="P:DNA repair"/>
    <property type="evidence" value="ECO:0007669"/>
    <property type="project" value="UniProtKB-KW"/>
</dbReference>
<dbReference type="GO" id="GO:0000974">
    <property type="term" value="C:Prp19 complex"/>
    <property type="evidence" value="ECO:0007669"/>
    <property type="project" value="UniProtKB-UniRule"/>
</dbReference>
<evidence type="ECO:0000313" key="21">
    <source>
        <dbReference type="EMBL" id="WFD33857.1"/>
    </source>
</evidence>
<keyword evidence="15 18" id="KW-0234">DNA repair</keyword>
<dbReference type="PRINTS" id="PR00320">
    <property type="entry name" value="GPROTEINBRPT"/>
</dbReference>
<dbReference type="InterPro" id="IPR038959">
    <property type="entry name" value="Prp19"/>
</dbReference>
<accession>A0AAF0ESS3</accession>
<evidence type="ECO:0000256" key="14">
    <source>
        <dbReference type="ARBA" id="ARBA00023187"/>
    </source>
</evidence>
<dbReference type="InterPro" id="IPR013915">
    <property type="entry name" value="Prp19_cc"/>
</dbReference>
<evidence type="ECO:0000256" key="3">
    <source>
        <dbReference type="ARBA" id="ARBA00004906"/>
    </source>
</evidence>
<dbReference type="GO" id="GO:0005737">
    <property type="term" value="C:cytoplasm"/>
    <property type="evidence" value="ECO:0007669"/>
    <property type="project" value="TreeGrafter"/>
</dbReference>
<feature type="repeat" description="WD" evidence="17">
    <location>
        <begin position="362"/>
        <end position="394"/>
    </location>
</feature>
<keyword evidence="13 18" id="KW-0833">Ubl conjugation pathway</keyword>
<dbReference type="PANTHER" id="PTHR43995">
    <property type="entry name" value="PRE-MRNA-PROCESSING FACTOR 19"/>
    <property type="match status" value="1"/>
</dbReference>
<dbReference type="PROSITE" id="PS51698">
    <property type="entry name" value="U_BOX"/>
    <property type="match status" value="1"/>
</dbReference>
<dbReference type="SMART" id="SM00504">
    <property type="entry name" value="Ubox"/>
    <property type="match status" value="1"/>
</dbReference>
<dbReference type="FunFam" id="3.30.40.10:FF:000027">
    <property type="entry name" value="Pre-mRNA-processing factor 19, putative"/>
    <property type="match status" value="1"/>
</dbReference>
<dbReference type="PROSITE" id="PS50082">
    <property type="entry name" value="WD_REPEATS_2"/>
    <property type="match status" value="3"/>
</dbReference>
<comment type="catalytic activity">
    <reaction evidence="1 18">
        <text>S-ubiquitinyl-[E2 ubiquitin-conjugating enzyme]-L-cysteine + [acceptor protein]-L-lysine = [E2 ubiquitin-conjugating enzyme]-L-cysteine + N(6)-ubiquitinyl-[acceptor protein]-L-lysine.</text>
        <dbReference type="EC" id="2.3.2.27"/>
    </reaction>
</comment>
<evidence type="ECO:0000256" key="9">
    <source>
        <dbReference type="ARBA" id="ARBA00022679"/>
    </source>
</evidence>
<keyword evidence="7 17" id="KW-0853">WD repeat</keyword>
<evidence type="ECO:0000256" key="17">
    <source>
        <dbReference type="PROSITE-ProRule" id="PRU00221"/>
    </source>
</evidence>
<evidence type="ECO:0000256" key="8">
    <source>
        <dbReference type="ARBA" id="ARBA00022664"/>
    </source>
</evidence>
<dbReference type="InterPro" id="IPR003613">
    <property type="entry name" value="Ubox_domain"/>
</dbReference>
<evidence type="ECO:0000256" key="16">
    <source>
        <dbReference type="ARBA" id="ARBA00023242"/>
    </source>
</evidence>
<dbReference type="InterPro" id="IPR001680">
    <property type="entry name" value="WD40_rpt"/>
</dbReference>
<keyword evidence="9 18" id="KW-0808">Transferase</keyword>
<evidence type="ECO:0000256" key="12">
    <source>
        <dbReference type="ARBA" id="ARBA00022763"/>
    </source>
</evidence>
<keyword evidence="12 18" id="KW-0227">DNA damage</keyword>
<dbReference type="EC" id="2.3.2.27" evidence="5 18"/>
<evidence type="ECO:0000256" key="6">
    <source>
        <dbReference type="ARBA" id="ARBA00015618"/>
    </source>
</evidence>
<comment type="pathway">
    <text evidence="3 18">Protein modification; protein ubiquitination.</text>
</comment>
<evidence type="ECO:0000256" key="15">
    <source>
        <dbReference type="ARBA" id="ARBA00023204"/>
    </source>
</evidence>
<evidence type="ECO:0000256" key="5">
    <source>
        <dbReference type="ARBA" id="ARBA00012483"/>
    </source>
</evidence>
<gene>
    <name evidence="21" type="ORF">MCUN1_000680</name>
</gene>
<feature type="coiled-coil region" evidence="19">
    <location>
        <begin position="74"/>
        <end position="101"/>
    </location>
</feature>
<dbReference type="InterPro" id="IPR055340">
    <property type="entry name" value="RING-Ubox_PRP19"/>
</dbReference>
<keyword evidence="10 18" id="KW-0747">Spliceosome</keyword>
<dbReference type="AlphaFoldDB" id="A0AAF0ESS3"/>
<dbReference type="InterPro" id="IPR036322">
    <property type="entry name" value="WD40_repeat_dom_sf"/>
</dbReference>
<dbReference type="GO" id="GO:0070534">
    <property type="term" value="P:protein K63-linked ubiquitination"/>
    <property type="evidence" value="ECO:0007669"/>
    <property type="project" value="UniProtKB-UniRule"/>
</dbReference>
<dbReference type="GO" id="GO:0005654">
    <property type="term" value="C:nucleoplasm"/>
    <property type="evidence" value="ECO:0007669"/>
    <property type="project" value="UniProtKB-SubCell"/>
</dbReference>
<name>A0AAF0ESS3_9BASI</name>
<organism evidence="21 22">
    <name type="scientific">Malassezia cuniculi</name>
    <dbReference type="NCBI Taxonomy" id="948313"/>
    <lineage>
        <taxon>Eukaryota</taxon>
        <taxon>Fungi</taxon>
        <taxon>Dikarya</taxon>
        <taxon>Basidiomycota</taxon>
        <taxon>Ustilaginomycotina</taxon>
        <taxon>Malasseziomycetes</taxon>
        <taxon>Malasseziales</taxon>
        <taxon>Malasseziaceae</taxon>
        <taxon>Malassezia</taxon>
    </lineage>
</organism>
<dbReference type="Proteomes" id="UP001219933">
    <property type="component" value="Chromosome 1"/>
</dbReference>
<dbReference type="GO" id="GO:0061630">
    <property type="term" value="F:ubiquitin protein ligase activity"/>
    <property type="evidence" value="ECO:0007669"/>
    <property type="project" value="UniProtKB-UniRule"/>
</dbReference>
<feature type="domain" description="U-box" evidence="20">
    <location>
        <begin position="1"/>
        <end position="70"/>
    </location>
</feature>
<dbReference type="InterPro" id="IPR019775">
    <property type="entry name" value="WD40_repeat_CS"/>
</dbReference>
<evidence type="ECO:0000256" key="7">
    <source>
        <dbReference type="ARBA" id="ARBA00022574"/>
    </source>
</evidence>
<dbReference type="InterPro" id="IPR015943">
    <property type="entry name" value="WD40/YVTN_repeat-like_dom_sf"/>
</dbReference>
<evidence type="ECO:0000256" key="4">
    <source>
        <dbReference type="ARBA" id="ARBA00006388"/>
    </source>
</evidence>
<evidence type="ECO:0000259" key="20">
    <source>
        <dbReference type="PROSITE" id="PS51698"/>
    </source>
</evidence>
<comment type="subcellular location">
    <subcellularLocation>
        <location evidence="2">Nucleus</location>
        <location evidence="2">Nucleoplasm</location>
    </subcellularLocation>
</comment>
<keyword evidence="8 18" id="KW-0507">mRNA processing</keyword>
<dbReference type="GO" id="GO:0071006">
    <property type="term" value="C:U2-type catalytic step 1 spliceosome"/>
    <property type="evidence" value="ECO:0007669"/>
    <property type="project" value="TreeGrafter"/>
</dbReference>
<evidence type="ECO:0000256" key="18">
    <source>
        <dbReference type="RuleBase" id="RU367101"/>
    </source>
</evidence>
<reference evidence="21" key="1">
    <citation type="submission" date="2023-03" db="EMBL/GenBank/DDBJ databases">
        <title>Mating type loci evolution in Malassezia.</title>
        <authorList>
            <person name="Coelho M.A."/>
        </authorList>
    </citation>
    <scope>NUCLEOTIDE SEQUENCE</scope>
    <source>
        <strain evidence="21">CBS 11721</strain>
    </source>
</reference>
<dbReference type="CDD" id="cd16656">
    <property type="entry name" value="RING-Ubox_PRP19"/>
    <property type="match status" value="1"/>
</dbReference>
<dbReference type="Gene3D" id="2.130.10.10">
    <property type="entry name" value="YVTN repeat-like/Quinoprotein amine dehydrogenase"/>
    <property type="match status" value="1"/>
</dbReference>
<dbReference type="PANTHER" id="PTHR43995:SF1">
    <property type="entry name" value="PRE-MRNA-PROCESSING FACTOR 19"/>
    <property type="match status" value="1"/>
</dbReference>
<feature type="repeat" description="WD" evidence="17">
    <location>
        <begin position="279"/>
        <end position="302"/>
    </location>
</feature>
<keyword evidence="22" id="KW-1185">Reference proteome</keyword>
<dbReference type="InterPro" id="IPR013083">
    <property type="entry name" value="Znf_RING/FYVE/PHD"/>
</dbReference>
<comment type="subunit">
    <text evidence="18">Homotetramer.</text>
</comment>
<evidence type="ECO:0000256" key="13">
    <source>
        <dbReference type="ARBA" id="ARBA00022786"/>
    </source>
</evidence>
<evidence type="ECO:0000256" key="10">
    <source>
        <dbReference type="ARBA" id="ARBA00022728"/>
    </source>
</evidence>
<comment type="function">
    <text evidence="18">Ubiquitin-protein ligase which is mainly involved pre-mRNA splicing and DNA repair. Required for pre-mRNA splicing as component of the spliceosome.</text>
</comment>
<dbReference type="InterPro" id="IPR020472">
    <property type="entry name" value="WD40_PAC1"/>
</dbReference>
<evidence type="ECO:0000313" key="22">
    <source>
        <dbReference type="Proteomes" id="UP001219933"/>
    </source>
</evidence>
<dbReference type="Pfam" id="PF08606">
    <property type="entry name" value="Prp19"/>
    <property type="match status" value="1"/>
</dbReference>
<dbReference type="PROSITE" id="PS50294">
    <property type="entry name" value="WD_REPEATS_REGION"/>
    <property type="match status" value="1"/>
</dbReference>